<keyword evidence="4" id="KW-1185">Reference proteome</keyword>
<feature type="coiled-coil region" evidence="1">
    <location>
        <begin position="3"/>
        <end position="34"/>
    </location>
</feature>
<evidence type="ECO:0000256" key="1">
    <source>
        <dbReference type="SAM" id="Coils"/>
    </source>
</evidence>
<evidence type="ECO:0000313" key="4">
    <source>
        <dbReference type="Proteomes" id="UP001176961"/>
    </source>
</evidence>
<keyword evidence="1" id="KW-0175">Coiled coil</keyword>
<name>A0AA36GWH2_CYLNA</name>
<sequence length="71" mass="8338">MHADNEDEELESIIRKLEKALAEEQRRVREVVDRAQDTKRIATSNRCNLDKERARDKILSYPPPYPPQMSS</sequence>
<dbReference type="Proteomes" id="UP001176961">
    <property type="component" value="Unassembled WGS sequence"/>
</dbReference>
<feature type="region of interest" description="Disordered" evidence="2">
    <location>
        <begin position="52"/>
        <end position="71"/>
    </location>
</feature>
<evidence type="ECO:0000313" key="3">
    <source>
        <dbReference type="EMBL" id="CAJ0599445.1"/>
    </source>
</evidence>
<proteinExistence type="predicted"/>
<organism evidence="3 4">
    <name type="scientific">Cylicocyclus nassatus</name>
    <name type="common">Nematode worm</name>
    <dbReference type="NCBI Taxonomy" id="53992"/>
    <lineage>
        <taxon>Eukaryota</taxon>
        <taxon>Metazoa</taxon>
        <taxon>Ecdysozoa</taxon>
        <taxon>Nematoda</taxon>
        <taxon>Chromadorea</taxon>
        <taxon>Rhabditida</taxon>
        <taxon>Rhabditina</taxon>
        <taxon>Rhabditomorpha</taxon>
        <taxon>Strongyloidea</taxon>
        <taxon>Strongylidae</taxon>
        <taxon>Cylicocyclus</taxon>
    </lineage>
</organism>
<evidence type="ECO:0000256" key="2">
    <source>
        <dbReference type="SAM" id="MobiDB-lite"/>
    </source>
</evidence>
<gene>
    <name evidence="3" type="ORF">CYNAS_LOCUS11428</name>
</gene>
<feature type="compositionally biased region" description="Pro residues" evidence="2">
    <location>
        <begin position="61"/>
        <end position="71"/>
    </location>
</feature>
<dbReference type="AlphaFoldDB" id="A0AA36GWH2"/>
<protein>
    <submittedName>
        <fullName evidence="3">Uncharacterized protein</fullName>
    </submittedName>
</protein>
<dbReference type="EMBL" id="CATQJL010000223">
    <property type="protein sequence ID" value="CAJ0599445.1"/>
    <property type="molecule type" value="Genomic_DNA"/>
</dbReference>
<comment type="caution">
    <text evidence="3">The sequence shown here is derived from an EMBL/GenBank/DDBJ whole genome shotgun (WGS) entry which is preliminary data.</text>
</comment>
<reference evidence="3" key="1">
    <citation type="submission" date="2023-07" db="EMBL/GenBank/DDBJ databases">
        <authorList>
            <consortium name="CYATHOMIX"/>
        </authorList>
    </citation>
    <scope>NUCLEOTIDE SEQUENCE</scope>
    <source>
        <strain evidence="3">N/A</strain>
    </source>
</reference>
<accession>A0AA36GWH2</accession>